<dbReference type="RefSeq" id="WP_144349833.1">
    <property type="nucleotide sequence ID" value="NZ_CP036259.1"/>
</dbReference>
<dbReference type="OrthoDB" id="9836827at2"/>
<organism evidence="1 2">
    <name type="scientific">Sporomusa termitida</name>
    <dbReference type="NCBI Taxonomy" id="2377"/>
    <lineage>
        <taxon>Bacteria</taxon>
        <taxon>Bacillati</taxon>
        <taxon>Bacillota</taxon>
        <taxon>Negativicutes</taxon>
        <taxon>Selenomonadales</taxon>
        <taxon>Sporomusaceae</taxon>
        <taxon>Sporomusa</taxon>
    </lineage>
</organism>
<sequence length="193" mass="20133">MSGVKKALFGSKDKVKSVSAQVYPETDYQKAMREQLTGTATGLLGSASGLIGQGTDLMSQTASGQLNSEVASNLQSQAMDNYSKQVGSLVNNMALKNLGANSMTQNALAQAGTDANNWIMNNYMTALQNQASNAQGLYGMGYQNMAPATGLYSDWLGFQQALSSPAQTVVQKGNTGLLGSAMQAYATYAGAKG</sequence>
<keyword evidence="2" id="KW-1185">Reference proteome</keyword>
<protein>
    <submittedName>
        <fullName evidence="1">Uncharacterized protein</fullName>
    </submittedName>
</protein>
<dbReference type="EMBL" id="CP036259">
    <property type="protein sequence ID" value="QDR80241.1"/>
    <property type="molecule type" value="Genomic_DNA"/>
</dbReference>
<dbReference type="KEGG" id="sted:SPTER_15600"/>
<accession>A0A517DSA0</accession>
<gene>
    <name evidence="1" type="ORF">SPTER_15600</name>
</gene>
<evidence type="ECO:0000313" key="1">
    <source>
        <dbReference type="EMBL" id="QDR80241.1"/>
    </source>
</evidence>
<reference evidence="1 2" key="1">
    <citation type="submission" date="2019-02" db="EMBL/GenBank/DDBJ databases">
        <title>Closed genome of Sporomusa termitida DSM 4440.</title>
        <authorList>
            <person name="Poehlein A."/>
            <person name="Daniel R."/>
        </authorList>
    </citation>
    <scope>NUCLEOTIDE SEQUENCE [LARGE SCALE GENOMIC DNA]</scope>
    <source>
        <strain evidence="1 2">DSM 4440</strain>
    </source>
</reference>
<dbReference type="AlphaFoldDB" id="A0A517DSA0"/>
<evidence type="ECO:0000313" key="2">
    <source>
        <dbReference type="Proteomes" id="UP000320776"/>
    </source>
</evidence>
<dbReference type="Proteomes" id="UP000320776">
    <property type="component" value="Chromosome"/>
</dbReference>
<name>A0A517DSA0_9FIRM</name>
<proteinExistence type="predicted"/>